<name>A0AAP0F8K4_9MAGN</name>
<dbReference type="FunFam" id="3.30.200.20:FF:000178">
    <property type="entry name" value="serine/threonine-protein kinase PBS1-like"/>
    <property type="match status" value="1"/>
</dbReference>
<evidence type="ECO:0000256" key="4">
    <source>
        <dbReference type="ARBA" id="ARBA00022692"/>
    </source>
</evidence>
<evidence type="ECO:0000256" key="9">
    <source>
        <dbReference type="ARBA" id="ARBA00022989"/>
    </source>
</evidence>
<dbReference type="PIRSF" id="PIRSF000641">
    <property type="entry name" value="SRK"/>
    <property type="match status" value="1"/>
</dbReference>
<comment type="subcellular location">
    <subcellularLocation>
        <location evidence="1">Membrane</location>
        <topology evidence="1">Single-pass membrane protein</topology>
    </subcellularLocation>
</comment>
<keyword evidence="2 13" id="KW-0723">Serine/threonine-protein kinase</keyword>
<proteinExistence type="inferred from homology"/>
<reference evidence="20 21" key="1">
    <citation type="submission" date="2024-01" db="EMBL/GenBank/DDBJ databases">
        <title>Genome assemblies of Stephania.</title>
        <authorList>
            <person name="Yang L."/>
        </authorList>
    </citation>
    <scope>NUCLEOTIDE SEQUENCE [LARGE SCALE GENOMIC DNA]</scope>
    <source>
        <strain evidence="20">QJT</strain>
        <tissue evidence="20">Leaf</tissue>
    </source>
</reference>
<dbReference type="Pfam" id="PF08276">
    <property type="entry name" value="PAN_2"/>
    <property type="match status" value="1"/>
</dbReference>
<dbReference type="Gene3D" id="2.90.10.10">
    <property type="entry name" value="Bulb-type lectin domain"/>
    <property type="match status" value="1"/>
</dbReference>
<comment type="catalytic activity">
    <reaction evidence="13">
        <text>L-threonyl-[protein] + ATP = O-phospho-L-threonyl-[protein] + ADP + H(+)</text>
        <dbReference type="Rhea" id="RHEA:46608"/>
        <dbReference type="Rhea" id="RHEA-COMP:11060"/>
        <dbReference type="Rhea" id="RHEA-COMP:11605"/>
        <dbReference type="ChEBI" id="CHEBI:15378"/>
        <dbReference type="ChEBI" id="CHEBI:30013"/>
        <dbReference type="ChEBI" id="CHEBI:30616"/>
        <dbReference type="ChEBI" id="CHEBI:61977"/>
        <dbReference type="ChEBI" id="CHEBI:456216"/>
        <dbReference type="EC" id="2.7.11.1"/>
    </reaction>
</comment>
<evidence type="ECO:0000256" key="16">
    <source>
        <dbReference type="SAM" id="SignalP"/>
    </source>
</evidence>
<dbReference type="InterPro" id="IPR000858">
    <property type="entry name" value="S_locus_glycoprot_dom"/>
</dbReference>
<evidence type="ECO:0000256" key="10">
    <source>
        <dbReference type="ARBA" id="ARBA00023136"/>
    </source>
</evidence>
<dbReference type="InterPro" id="IPR024171">
    <property type="entry name" value="SRK-like_kinase"/>
</dbReference>
<dbReference type="Gene3D" id="3.30.200.20">
    <property type="entry name" value="Phosphorylase Kinase, domain 1"/>
    <property type="match status" value="1"/>
</dbReference>
<keyword evidence="12" id="KW-0325">Glycoprotein</keyword>
<sequence>MNTNSTPLLTSFLIALFLCNLSFAPHHSIGTSTSAADTMFAGQSLTANQTLVSKDGKFELGFFTPGNSQNYYMGIWFKQVAAVQKKKTIVWVANRDKPITPTNFSSSEFKLLENGQLVLLISAKSNYSSKVSVWSTDSTISKTMNDSSAKVVLGYDGNLVVTSSSNGNIIWQSFDHPAHACLPGAKFGYNNQTKKGNKLTAWKNSEDPSEGMYSLELGLDERIDFTWNHSLEYYTSGVWNGRYFSDFPEMQIGSGIASSLEYKSYENGMYFTYSLLSKALPFYVFMDTSGQLKSAVWQANTQDWTVIWTKPMPLCQVYGVCGAFSVCSKNNLDISICQCLPGFEQHYPKDWGLLDHSGGCVRRDSLQCGDKDSFSKMPNVILSRISPSVNALAMDNAKKCELACLQNCSCSAYAYDTTSSSSDNSIQCLLWYGNLLNIEQLGEKGNDLYIRLAPSHDQLGSRMKPSTKWTIVGVALSGTTILLGITFLFLRKWWIKKFTRSQKLEEGYAFLTVFRYKDLKIATKNFTDKLGSGGFGSVFKGTLPDSTAIAVKRLEGASQDLKQFRNEVSTIGLIHHVNLVRLRGFCSEGRKTMLVYDHMPNGSLDKHLFNQNNLRILNWQQRYQIAKGTARGLAYLHEECIDRIIHCDIKPENVLLDADLSPKVADFGLAKLLGREFSRVLTTVRGTVGYLAPEWTSGVPITVKADVYSYGMMLFEIISGRRNLKSTKDGKVWFFPTWAARKVVSEGQPVLSILDSRLEGNADNEELNRAFRVACWCIQEEEVQRPSMGQVVQILEGLLEVNPPPIQRYLQAMVENGETTNFFSE</sequence>
<evidence type="ECO:0000256" key="14">
    <source>
        <dbReference type="PROSITE-ProRule" id="PRU10141"/>
    </source>
</evidence>
<keyword evidence="4 15" id="KW-0812">Transmembrane</keyword>
<dbReference type="InterPro" id="IPR017441">
    <property type="entry name" value="Protein_kinase_ATP_BS"/>
</dbReference>
<dbReference type="PANTHER" id="PTHR47974:SF19">
    <property type="entry name" value="RECEPTOR-LIKE SERINE_THREONINE-PROTEIN KINASE"/>
    <property type="match status" value="1"/>
</dbReference>
<dbReference type="SUPFAM" id="SSF57414">
    <property type="entry name" value="Hairpin loop containing domain-like"/>
    <property type="match status" value="1"/>
</dbReference>
<feature type="binding site" evidence="14">
    <location>
        <position position="552"/>
    </location>
    <ligand>
        <name>ATP</name>
        <dbReference type="ChEBI" id="CHEBI:30616"/>
    </ligand>
</feature>
<keyword evidence="5 16" id="KW-0732">Signal</keyword>
<dbReference type="PROSITE" id="PS00107">
    <property type="entry name" value="PROTEIN_KINASE_ATP"/>
    <property type="match status" value="1"/>
</dbReference>
<evidence type="ECO:0000256" key="12">
    <source>
        <dbReference type="ARBA" id="ARBA00023180"/>
    </source>
</evidence>
<dbReference type="InterPro" id="IPR008271">
    <property type="entry name" value="Ser/Thr_kinase_AS"/>
</dbReference>
<dbReference type="PANTHER" id="PTHR47974">
    <property type="entry name" value="OS07G0415500 PROTEIN"/>
    <property type="match status" value="1"/>
</dbReference>
<evidence type="ECO:0000256" key="11">
    <source>
        <dbReference type="ARBA" id="ARBA00023157"/>
    </source>
</evidence>
<comment type="catalytic activity">
    <reaction evidence="13">
        <text>L-seryl-[protein] + ATP = O-phospho-L-seryl-[protein] + ADP + H(+)</text>
        <dbReference type="Rhea" id="RHEA:17989"/>
        <dbReference type="Rhea" id="RHEA-COMP:9863"/>
        <dbReference type="Rhea" id="RHEA-COMP:11604"/>
        <dbReference type="ChEBI" id="CHEBI:15378"/>
        <dbReference type="ChEBI" id="CHEBI:29999"/>
        <dbReference type="ChEBI" id="CHEBI:30616"/>
        <dbReference type="ChEBI" id="CHEBI:83421"/>
        <dbReference type="ChEBI" id="CHEBI:456216"/>
        <dbReference type="EC" id="2.7.11.1"/>
    </reaction>
</comment>
<evidence type="ECO:0000256" key="2">
    <source>
        <dbReference type="ARBA" id="ARBA00022527"/>
    </source>
</evidence>
<dbReference type="SMART" id="SM00220">
    <property type="entry name" value="S_TKc"/>
    <property type="match status" value="1"/>
</dbReference>
<keyword evidence="8 13" id="KW-0067">ATP-binding</keyword>
<dbReference type="InterPro" id="IPR036426">
    <property type="entry name" value="Bulb-type_lectin_dom_sf"/>
</dbReference>
<comment type="caution">
    <text evidence="20">The sequence shown here is derived from an EMBL/GenBank/DDBJ whole genome shotgun (WGS) entry which is preliminary data.</text>
</comment>
<evidence type="ECO:0000256" key="1">
    <source>
        <dbReference type="ARBA" id="ARBA00004167"/>
    </source>
</evidence>
<feature type="domain" description="Apple" evidence="19">
    <location>
        <begin position="368"/>
        <end position="453"/>
    </location>
</feature>
<dbReference type="SMART" id="SM00473">
    <property type="entry name" value="PAN_AP"/>
    <property type="match status" value="1"/>
</dbReference>
<dbReference type="CDD" id="cd01098">
    <property type="entry name" value="PAN_AP_plant"/>
    <property type="match status" value="1"/>
</dbReference>
<dbReference type="GO" id="GO:0048544">
    <property type="term" value="P:recognition of pollen"/>
    <property type="evidence" value="ECO:0007669"/>
    <property type="project" value="InterPro"/>
</dbReference>
<accession>A0AAP0F8K4</accession>
<dbReference type="InterPro" id="IPR011009">
    <property type="entry name" value="Kinase-like_dom_sf"/>
</dbReference>
<keyword evidence="6 13" id="KW-0547">Nucleotide-binding</keyword>
<dbReference type="EMBL" id="JBBNAE010000008">
    <property type="protein sequence ID" value="KAK9102639.1"/>
    <property type="molecule type" value="Genomic_DNA"/>
</dbReference>
<evidence type="ECO:0000256" key="15">
    <source>
        <dbReference type="SAM" id="Phobius"/>
    </source>
</evidence>
<dbReference type="GO" id="GO:0005524">
    <property type="term" value="F:ATP binding"/>
    <property type="evidence" value="ECO:0007669"/>
    <property type="project" value="UniProtKB-UniRule"/>
</dbReference>
<keyword evidence="7 13" id="KW-0418">Kinase</keyword>
<evidence type="ECO:0000256" key="6">
    <source>
        <dbReference type="ARBA" id="ARBA00022741"/>
    </source>
</evidence>
<dbReference type="PROSITE" id="PS50011">
    <property type="entry name" value="PROTEIN_KINASE_DOM"/>
    <property type="match status" value="1"/>
</dbReference>
<dbReference type="PROSITE" id="PS50927">
    <property type="entry name" value="BULB_LECTIN"/>
    <property type="match status" value="1"/>
</dbReference>
<keyword evidence="3 13" id="KW-0808">Transferase</keyword>
<keyword evidence="21" id="KW-1185">Reference proteome</keyword>
<dbReference type="PROSITE" id="PS50948">
    <property type="entry name" value="PAN"/>
    <property type="match status" value="1"/>
</dbReference>
<keyword evidence="10 15" id="KW-0472">Membrane</keyword>
<dbReference type="GO" id="GO:0004674">
    <property type="term" value="F:protein serine/threonine kinase activity"/>
    <property type="evidence" value="ECO:0007669"/>
    <property type="project" value="UniProtKB-KW"/>
</dbReference>
<gene>
    <name evidence="20" type="ORF">Sjap_019893</name>
</gene>
<dbReference type="InterPro" id="IPR003609">
    <property type="entry name" value="Pan_app"/>
</dbReference>
<comment type="similarity">
    <text evidence="13">Belongs to the protein kinase superfamily. Ser/Thr protein kinase family.</text>
</comment>
<feature type="transmembrane region" description="Helical" evidence="15">
    <location>
        <begin position="469"/>
        <end position="490"/>
    </location>
</feature>
<evidence type="ECO:0000256" key="3">
    <source>
        <dbReference type="ARBA" id="ARBA00022679"/>
    </source>
</evidence>
<evidence type="ECO:0000256" key="13">
    <source>
        <dbReference type="PIRNR" id="PIRNR000641"/>
    </source>
</evidence>
<evidence type="ECO:0000259" key="18">
    <source>
        <dbReference type="PROSITE" id="PS50927"/>
    </source>
</evidence>
<evidence type="ECO:0000256" key="8">
    <source>
        <dbReference type="ARBA" id="ARBA00022840"/>
    </source>
</evidence>
<dbReference type="SUPFAM" id="SSF56112">
    <property type="entry name" value="Protein kinase-like (PK-like)"/>
    <property type="match status" value="1"/>
</dbReference>
<dbReference type="CDD" id="cd14066">
    <property type="entry name" value="STKc_IRAK"/>
    <property type="match status" value="1"/>
</dbReference>
<dbReference type="AlphaFoldDB" id="A0AAP0F8K4"/>
<dbReference type="Gene3D" id="1.10.510.10">
    <property type="entry name" value="Transferase(Phosphotransferase) domain 1"/>
    <property type="match status" value="1"/>
</dbReference>
<evidence type="ECO:0000256" key="7">
    <source>
        <dbReference type="ARBA" id="ARBA00022777"/>
    </source>
</evidence>
<dbReference type="SMART" id="SM00108">
    <property type="entry name" value="B_lectin"/>
    <property type="match status" value="1"/>
</dbReference>
<dbReference type="PROSITE" id="PS00108">
    <property type="entry name" value="PROTEIN_KINASE_ST"/>
    <property type="match status" value="1"/>
</dbReference>
<keyword evidence="11" id="KW-1015">Disulfide bond</keyword>
<dbReference type="Pfam" id="PF00954">
    <property type="entry name" value="S_locus_glycop"/>
    <property type="match status" value="1"/>
</dbReference>
<organism evidence="20 21">
    <name type="scientific">Stephania japonica</name>
    <dbReference type="NCBI Taxonomy" id="461633"/>
    <lineage>
        <taxon>Eukaryota</taxon>
        <taxon>Viridiplantae</taxon>
        <taxon>Streptophyta</taxon>
        <taxon>Embryophyta</taxon>
        <taxon>Tracheophyta</taxon>
        <taxon>Spermatophyta</taxon>
        <taxon>Magnoliopsida</taxon>
        <taxon>Ranunculales</taxon>
        <taxon>Menispermaceae</taxon>
        <taxon>Menispermoideae</taxon>
        <taxon>Cissampelideae</taxon>
        <taxon>Stephania</taxon>
    </lineage>
</organism>
<dbReference type="GO" id="GO:0016020">
    <property type="term" value="C:membrane"/>
    <property type="evidence" value="ECO:0007669"/>
    <property type="project" value="UniProtKB-SubCell"/>
</dbReference>
<feature type="chain" id="PRO_5042878471" description="Receptor-like serine/threonine-protein kinase" evidence="16">
    <location>
        <begin position="25"/>
        <end position="825"/>
    </location>
</feature>
<feature type="signal peptide" evidence="16">
    <location>
        <begin position="1"/>
        <end position="24"/>
    </location>
</feature>
<dbReference type="InterPro" id="IPR000719">
    <property type="entry name" value="Prot_kinase_dom"/>
</dbReference>
<dbReference type="SUPFAM" id="SSF51110">
    <property type="entry name" value="alpha-D-mannose-specific plant lectins"/>
    <property type="match status" value="1"/>
</dbReference>
<dbReference type="Pfam" id="PF00069">
    <property type="entry name" value="Pkinase"/>
    <property type="match status" value="1"/>
</dbReference>
<feature type="domain" description="Bulb-type lectin" evidence="18">
    <location>
        <begin position="36"/>
        <end position="174"/>
    </location>
</feature>
<dbReference type="InterPro" id="IPR001480">
    <property type="entry name" value="Bulb-type_lectin_dom"/>
</dbReference>
<protein>
    <recommendedName>
        <fullName evidence="13">Receptor-like serine/threonine-protein kinase</fullName>
        <ecNumber evidence="13">2.7.11.1</ecNumber>
    </recommendedName>
</protein>
<dbReference type="CDD" id="cd00028">
    <property type="entry name" value="B_lectin"/>
    <property type="match status" value="1"/>
</dbReference>
<dbReference type="EC" id="2.7.11.1" evidence="13"/>
<dbReference type="Proteomes" id="UP001417504">
    <property type="component" value="Unassembled WGS sequence"/>
</dbReference>
<feature type="domain" description="Protein kinase" evidence="17">
    <location>
        <begin position="524"/>
        <end position="799"/>
    </location>
</feature>
<evidence type="ECO:0000256" key="5">
    <source>
        <dbReference type="ARBA" id="ARBA00022729"/>
    </source>
</evidence>
<evidence type="ECO:0000259" key="17">
    <source>
        <dbReference type="PROSITE" id="PS50011"/>
    </source>
</evidence>
<evidence type="ECO:0000313" key="21">
    <source>
        <dbReference type="Proteomes" id="UP001417504"/>
    </source>
</evidence>
<evidence type="ECO:0000259" key="19">
    <source>
        <dbReference type="PROSITE" id="PS50948"/>
    </source>
</evidence>
<evidence type="ECO:0000313" key="20">
    <source>
        <dbReference type="EMBL" id="KAK9102639.1"/>
    </source>
</evidence>
<dbReference type="FunFam" id="1.10.510.10:FF:000227">
    <property type="entry name" value="Serine/threonine-protein kinase"/>
    <property type="match status" value="1"/>
</dbReference>
<dbReference type="Pfam" id="PF01453">
    <property type="entry name" value="B_lectin"/>
    <property type="match status" value="1"/>
</dbReference>
<keyword evidence="9 15" id="KW-1133">Transmembrane helix</keyword>